<reference evidence="1 2" key="1">
    <citation type="submission" date="2016-10" db="EMBL/GenBank/DDBJ databases">
        <authorList>
            <person name="de Groot N.N."/>
        </authorList>
    </citation>
    <scope>NUCLEOTIDE SEQUENCE [LARGE SCALE GENOMIC DNA]</scope>
    <source>
        <strain evidence="1 2">CGMCC 1.7666</strain>
    </source>
</reference>
<dbReference type="STRING" id="549386.SAMN02927923_03400"/>
<accession>A0A1G5KK93</accession>
<organism evidence="1 2">
    <name type="scientific">Microvirga guangxiensis</name>
    <dbReference type="NCBI Taxonomy" id="549386"/>
    <lineage>
        <taxon>Bacteria</taxon>
        <taxon>Pseudomonadati</taxon>
        <taxon>Pseudomonadota</taxon>
        <taxon>Alphaproteobacteria</taxon>
        <taxon>Hyphomicrobiales</taxon>
        <taxon>Methylobacteriaceae</taxon>
        <taxon>Microvirga</taxon>
    </lineage>
</organism>
<name>A0A1G5KK93_9HYPH</name>
<evidence type="ECO:0000313" key="2">
    <source>
        <dbReference type="Proteomes" id="UP000199569"/>
    </source>
</evidence>
<proteinExistence type="predicted"/>
<dbReference type="Proteomes" id="UP000199569">
    <property type="component" value="Unassembled WGS sequence"/>
</dbReference>
<protein>
    <submittedName>
        <fullName evidence="1">Uncharacterized protein</fullName>
    </submittedName>
</protein>
<dbReference type="EMBL" id="FMVJ01000010">
    <property type="protein sequence ID" value="SCZ01032.1"/>
    <property type="molecule type" value="Genomic_DNA"/>
</dbReference>
<gene>
    <name evidence="1" type="ORF">SAMN02927923_03400</name>
</gene>
<keyword evidence="2" id="KW-1185">Reference proteome</keyword>
<sequence>MAGLVHLAEDDLLLRAVQGAPGADTTLEGAADAGAELGMATDDLLEESDGGRLGAACSSGRISLSQTASSGSGRLRPRGAFLCEGKRGSLSMR</sequence>
<evidence type="ECO:0000313" key="1">
    <source>
        <dbReference type="EMBL" id="SCZ01032.1"/>
    </source>
</evidence>
<dbReference type="AlphaFoldDB" id="A0A1G5KK93"/>